<dbReference type="Gene3D" id="3.40.50.1820">
    <property type="entry name" value="alpha/beta hydrolase"/>
    <property type="match status" value="2"/>
</dbReference>
<dbReference type="PROSITE" id="PS00941">
    <property type="entry name" value="CARBOXYLESTERASE_B_2"/>
    <property type="match status" value="1"/>
</dbReference>
<dbReference type="InterPro" id="IPR019819">
    <property type="entry name" value="Carboxylesterase_B_CS"/>
</dbReference>
<reference evidence="2" key="1">
    <citation type="submission" date="2021-06" db="EMBL/GenBank/DDBJ databases">
        <title>Genome Sequence of Mortierella hyaline Strain SCG-10, a Cold-Adapted, Nitrate-Reducing Fungus Isolated from Soil in Minnesota, USA.</title>
        <authorList>
            <person name="Aldossari N."/>
        </authorList>
    </citation>
    <scope>NUCLEOTIDE SEQUENCE</scope>
    <source>
        <strain evidence="2">SCG-10</strain>
    </source>
</reference>
<dbReference type="InterPro" id="IPR050309">
    <property type="entry name" value="Type-B_Carboxylest/Lipase"/>
</dbReference>
<dbReference type="OrthoDB" id="408631at2759"/>
<dbReference type="SUPFAM" id="SSF53474">
    <property type="entry name" value="alpha/beta-Hydrolases"/>
    <property type="match status" value="1"/>
</dbReference>
<evidence type="ECO:0000259" key="1">
    <source>
        <dbReference type="Pfam" id="PF00135"/>
    </source>
</evidence>
<feature type="domain" description="Carboxylesterase type B" evidence="1">
    <location>
        <begin position="110"/>
        <end position="289"/>
    </location>
</feature>
<name>A0A9P7XUS7_9FUNG</name>
<dbReference type="Proteomes" id="UP000707451">
    <property type="component" value="Unassembled WGS sequence"/>
</dbReference>
<dbReference type="Pfam" id="PF00135">
    <property type="entry name" value="COesterase"/>
    <property type="match status" value="1"/>
</dbReference>
<dbReference type="InterPro" id="IPR029058">
    <property type="entry name" value="AB_hydrolase_fold"/>
</dbReference>
<dbReference type="AlphaFoldDB" id="A0A9P7XUS7"/>
<evidence type="ECO:0000313" key="3">
    <source>
        <dbReference type="Proteomes" id="UP000707451"/>
    </source>
</evidence>
<dbReference type="InterPro" id="IPR002018">
    <property type="entry name" value="CarbesteraseB"/>
</dbReference>
<keyword evidence="3" id="KW-1185">Reference proteome</keyword>
<proteinExistence type="predicted"/>
<protein>
    <recommendedName>
        <fullName evidence="1">Carboxylesterase type B domain-containing protein</fullName>
    </recommendedName>
</protein>
<accession>A0A9P7XUS7</accession>
<dbReference type="PANTHER" id="PTHR11559">
    <property type="entry name" value="CARBOXYLESTERASE"/>
    <property type="match status" value="1"/>
</dbReference>
<evidence type="ECO:0000313" key="2">
    <source>
        <dbReference type="EMBL" id="KAG9066136.1"/>
    </source>
</evidence>
<dbReference type="EMBL" id="JAHRHY010000010">
    <property type="protein sequence ID" value="KAG9066136.1"/>
    <property type="molecule type" value="Genomic_DNA"/>
</dbReference>
<sequence>MLAASSNFNLQASALQSSSSSDITASATLVANAPAAKDAQSVYLLFDNDVDSKTPKTPIILLSKLKKYKDSQASCSAMGESLQSLLDLQRIWKQHLLVAGVNIDKSKHTKVKTPNAGTWQGYRDQNQFHFLGIPYAEPPLGNLWFQKPMRFNPKKYGGNNRVNDATEFGHACMQLPFTGENFTPEQEVSLLGAWQSEDCLYLNVFTPALKVKRAKGLPVMVYVHGGNFTSLAGSSLIFEPENVVSRGGVVVVTFNPRSKAPGYLATRDYIATLRWVYDNIVAFGGDPSQAPSAFGLYKNVISQSDLIGIAPNVHQKPENQWVLPAAVYRPTIDKSLIPTDFTDLLKSGKYSKKANVLWGFTKDEGNSFISTTLPTQYLSPYTRTRHSAFPHRLSARDKYVTLTISRYHLALETSYPASSRQATMPASPGKSNPTLPRTLLTLTRQLRTQISHESNGPNTTSRTQSIRYDAGWCEWLSENTKFDYQVNGPGGRFVPIFPPVAIPPTLSTKTSSSTRTKTRYGTTTIQTPSSVSLHVRSSDDSQHLTTQSHITAVTIPSPTGSESAAVSVSASSSGVASESVSGTPSGSASLTTITVVPTTTDAIIVPPTTSAPPPPPTTTVVLGTTVTAATTTRTTVGAPVDSTAP</sequence>
<comment type="caution">
    <text evidence="2">The sequence shown here is derived from an EMBL/GenBank/DDBJ whole genome shotgun (WGS) entry which is preliminary data.</text>
</comment>
<gene>
    <name evidence="2" type="ORF">KI688_001355</name>
</gene>
<organism evidence="2 3">
    <name type="scientific">Linnemannia hyalina</name>
    <dbReference type="NCBI Taxonomy" id="64524"/>
    <lineage>
        <taxon>Eukaryota</taxon>
        <taxon>Fungi</taxon>
        <taxon>Fungi incertae sedis</taxon>
        <taxon>Mucoromycota</taxon>
        <taxon>Mortierellomycotina</taxon>
        <taxon>Mortierellomycetes</taxon>
        <taxon>Mortierellales</taxon>
        <taxon>Mortierellaceae</taxon>
        <taxon>Linnemannia</taxon>
    </lineage>
</organism>